<name>A0AAE1TX60_9EUCA</name>
<protein>
    <submittedName>
        <fullName evidence="2">Uncharacterized protein</fullName>
    </submittedName>
</protein>
<gene>
    <name evidence="2" type="ORF">Pmani_029238</name>
</gene>
<evidence type="ECO:0000313" key="2">
    <source>
        <dbReference type="EMBL" id="KAK4298414.1"/>
    </source>
</evidence>
<dbReference type="AlphaFoldDB" id="A0AAE1TX60"/>
<organism evidence="2 3">
    <name type="scientific">Petrolisthes manimaculis</name>
    <dbReference type="NCBI Taxonomy" id="1843537"/>
    <lineage>
        <taxon>Eukaryota</taxon>
        <taxon>Metazoa</taxon>
        <taxon>Ecdysozoa</taxon>
        <taxon>Arthropoda</taxon>
        <taxon>Crustacea</taxon>
        <taxon>Multicrustacea</taxon>
        <taxon>Malacostraca</taxon>
        <taxon>Eumalacostraca</taxon>
        <taxon>Eucarida</taxon>
        <taxon>Decapoda</taxon>
        <taxon>Pleocyemata</taxon>
        <taxon>Anomura</taxon>
        <taxon>Galatheoidea</taxon>
        <taxon>Porcellanidae</taxon>
        <taxon>Petrolisthes</taxon>
    </lineage>
</organism>
<dbReference type="Proteomes" id="UP001292094">
    <property type="component" value="Unassembled WGS sequence"/>
</dbReference>
<reference evidence="2" key="1">
    <citation type="submission" date="2023-11" db="EMBL/GenBank/DDBJ databases">
        <title>Genome assemblies of two species of porcelain crab, Petrolisthes cinctipes and Petrolisthes manimaculis (Anomura: Porcellanidae).</title>
        <authorList>
            <person name="Angst P."/>
        </authorList>
    </citation>
    <scope>NUCLEOTIDE SEQUENCE</scope>
    <source>
        <strain evidence="2">PB745_02</strain>
        <tissue evidence="2">Gill</tissue>
    </source>
</reference>
<accession>A0AAE1TX60</accession>
<evidence type="ECO:0000256" key="1">
    <source>
        <dbReference type="SAM" id="MobiDB-lite"/>
    </source>
</evidence>
<feature type="region of interest" description="Disordered" evidence="1">
    <location>
        <begin position="1"/>
        <end position="70"/>
    </location>
</feature>
<evidence type="ECO:0000313" key="3">
    <source>
        <dbReference type="Proteomes" id="UP001292094"/>
    </source>
</evidence>
<keyword evidence="3" id="KW-1185">Reference proteome</keyword>
<sequence>MREGGERGEKRGKRGKERERRREEEEKREGRRRVEEEKGKEEEKRRGEKRGKGGKERERRKREERRAEAMEGSLGVKNIGFSSHNRVRVSEYCIECRCNSFKVLPVSEDSLSQMKLGSVNSPSLETSFRYLTTRLK</sequence>
<feature type="compositionally biased region" description="Basic and acidic residues" evidence="1">
    <location>
        <begin position="16"/>
        <end position="57"/>
    </location>
</feature>
<comment type="caution">
    <text evidence="2">The sequence shown here is derived from an EMBL/GenBank/DDBJ whole genome shotgun (WGS) entry which is preliminary data.</text>
</comment>
<proteinExistence type="predicted"/>
<dbReference type="EMBL" id="JAWZYT010003441">
    <property type="protein sequence ID" value="KAK4298414.1"/>
    <property type="molecule type" value="Genomic_DNA"/>
</dbReference>